<dbReference type="InterPro" id="IPR036250">
    <property type="entry name" value="AcylCo_DH-like_C"/>
</dbReference>
<accession>A0ABQ4QJP3</accession>
<evidence type="ECO:0000256" key="6">
    <source>
        <dbReference type="RuleBase" id="RU362125"/>
    </source>
</evidence>
<dbReference type="RefSeq" id="WP_147764902.1">
    <property type="nucleotide sequence ID" value="NZ_BPQG01000051.1"/>
</dbReference>
<dbReference type="CDD" id="cd00567">
    <property type="entry name" value="ACAD"/>
    <property type="match status" value="1"/>
</dbReference>
<keyword evidence="11" id="KW-1185">Reference proteome</keyword>
<dbReference type="InterPro" id="IPR006091">
    <property type="entry name" value="Acyl-CoA_Oxase/DH_mid-dom"/>
</dbReference>
<dbReference type="InterPro" id="IPR009100">
    <property type="entry name" value="AcylCoA_DH/oxidase_NM_dom_sf"/>
</dbReference>
<sequence length="383" mass="40836">MDFDFSEEQNLLRDSVERFCADGYPSLEARQARTREPMGFSEANWGKLAELGVCGLPFSEEDGGFGGGAVETMIVMEAIGRNLAVEPVFASGVLGATAIRLGADSDQKARWLPGLIEGTTRLTLAHTERQSRYDLHDVATKARREGSHYVLDGQKSVVLNADSAGLIVVSARLSGERRDRHGIGLFVVPADAPGVTIEAYPTQDGGRAAEVAFANVAVGADAVLGDSEDGLPLLVRVAEHGIAALAAEALGSMSALHALTVDYLKQRKQFGVTVGSFQALQHRAVDMLIALEQARSMAIYGAMMVDSADAAERAAALSAVKVQVNKACRFLGQEAVQLHGGIGMTMEYIGAHHFKRLAMIEYQLGDTPYHLRRVADDGGLIAA</sequence>
<dbReference type="InterPro" id="IPR009075">
    <property type="entry name" value="AcylCo_DH/oxidase_C"/>
</dbReference>
<dbReference type="Gene3D" id="1.20.140.10">
    <property type="entry name" value="Butyryl-CoA Dehydrogenase, subunit A, domain 3"/>
    <property type="match status" value="1"/>
</dbReference>
<feature type="domain" description="Acyl-CoA oxidase/dehydrogenase middle" evidence="8">
    <location>
        <begin position="124"/>
        <end position="212"/>
    </location>
</feature>
<dbReference type="EMBL" id="BPQG01000051">
    <property type="protein sequence ID" value="GJD45465.1"/>
    <property type="molecule type" value="Genomic_DNA"/>
</dbReference>
<comment type="similarity">
    <text evidence="2 6">Belongs to the acyl-CoA dehydrogenase family.</text>
</comment>
<dbReference type="Pfam" id="PF02771">
    <property type="entry name" value="Acyl-CoA_dh_N"/>
    <property type="match status" value="1"/>
</dbReference>
<comment type="cofactor">
    <cofactor evidence="1 6">
        <name>FAD</name>
        <dbReference type="ChEBI" id="CHEBI:57692"/>
    </cofactor>
</comment>
<evidence type="ECO:0000256" key="5">
    <source>
        <dbReference type="ARBA" id="ARBA00023002"/>
    </source>
</evidence>
<feature type="domain" description="Acyl-CoA dehydrogenase/oxidase C-terminal" evidence="7">
    <location>
        <begin position="229"/>
        <end position="375"/>
    </location>
</feature>
<comment type="caution">
    <text evidence="10">The sequence shown here is derived from an EMBL/GenBank/DDBJ whole genome shotgun (WGS) entry which is preliminary data.</text>
</comment>
<protein>
    <submittedName>
        <fullName evidence="10">Acyl-CoA dehydrogenase, short-chain specific</fullName>
    </submittedName>
</protein>
<evidence type="ECO:0000313" key="10">
    <source>
        <dbReference type="EMBL" id="GJD45465.1"/>
    </source>
</evidence>
<dbReference type="InterPro" id="IPR013786">
    <property type="entry name" value="AcylCoA_DH/ox_N"/>
</dbReference>
<dbReference type="SUPFAM" id="SSF47203">
    <property type="entry name" value="Acyl-CoA dehydrogenase C-terminal domain-like"/>
    <property type="match status" value="1"/>
</dbReference>
<feature type="domain" description="Acyl-CoA dehydrogenase/oxidase N-terminal" evidence="9">
    <location>
        <begin position="6"/>
        <end position="118"/>
    </location>
</feature>
<evidence type="ECO:0000256" key="1">
    <source>
        <dbReference type="ARBA" id="ARBA00001974"/>
    </source>
</evidence>
<dbReference type="InterPro" id="IPR037069">
    <property type="entry name" value="AcylCoA_DH/ox_N_sf"/>
</dbReference>
<dbReference type="Proteomes" id="UP001055117">
    <property type="component" value="Unassembled WGS sequence"/>
</dbReference>
<evidence type="ECO:0000259" key="9">
    <source>
        <dbReference type="Pfam" id="PF02771"/>
    </source>
</evidence>
<dbReference type="Gene3D" id="1.10.540.10">
    <property type="entry name" value="Acyl-CoA dehydrogenase/oxidase, N-terminal domain"/>
    <property type="match status" value="1"/>
</dbReference>
<dbReference type="PANTHER" id="PTHR43884:SF20">
    <property type="entry name" value="ACYL-COA DEHYDROGENASE FADE28"/>
    <property type="match status" value="1"/>
</dbReference>
<dbReference type="Pfam" id="PF00441">
    <property type="entry name" value="Acyl-CoA_dh_1"/>
    <property type="match status" value="1"/>
</dbReference>
<dbReference type="SUPFAM" id="SSF56645">
    <property type="entry name" value="Acyl-CoA dehydrogenase NM domain-like"/>
    <property type="match status" value="1"/>
</dbReference>
<organism evidence="10 11">
    <name type="scientific">Methylobacterium cerastii</name>
    <dbReference type="NCBI Taxonomy" id="932741"/>
    <lineage>
        <taxon>Bacteria</taxon>
        <taxon>Pseudomonadati</taxon>
        <taxon>Pseudomonadota</taxon>
        <taxon>Alphaproteobacteria</taxon>
        <taxon>Hyphomicrobiales</taxon>
        <taxon>Methylobacteriaceae</taxon>
        <taxon>Methylobacterium</taxon>
    </lineage>
</organism>
<reference evidence="10 11" key="1">
    <citation type="journal article" date="2021" name="Front. Microbiol.">
        <title>Comprehensive Comparative Genomics and Phenotyping of Methylobacterium Species.</title>
        <authorList>
            <person name="Alessa O."/>
            <person name="Ogura Y."/>
            <person name="Fujitani Y."/>
            <person name="Takami H."/>
            <person name="Hayashi T."/>
            <person name="Sahin N."/>
            <person name="Tani A."/>
        </authorList>
    </citation>
    <scope>NUCLEOTIDE SEQUENCE [LARGE SCALE GENOMIC DNA]</scope>
    <source>
        <strain evidence="10 11">DSM 23679</strain>
    </source>
</reference>
<evidence type="ECO:0000259" key="8">
    <source>
        <dbReference type="Pfam" id="PF02770"/>
    </source>
</evidence>
<evidence type="ECO:0000259" key="7">
    <source>
        <dbReference type="Pfam" id="PF00441"/>
    </source>
</evidence>
<evidence type="ECO:0000256" key="3">
    <source>
        <dbReference type="ARBA" id="ARBA00022630"/>
    </source>
</evidence>
<dbReference type="PANTHER" id="PTHR43884">
    <property type="entry name" value="ACYL-COA DEHYDROGENASE"/>
    <property type="match status" value="1"/>
</dbReference>
<keyword evidence="4 6" id="KW-0274">FAD</keyword>
<evidence type="ECO:0000256" key="4">
    <source>
        <dbReference type="ARBA" id="ARBA00022827"/>
    </source>
</evidence>
<dbReference type="Pfam" id="PF02770">
    <property type="entry name" value="Acyl-CoA_dh_M"/>
    <property type="match status" value="1"/>
</dbReference>
<keyword evidence="5 6" id="KW-0560">Oxidoreductase</keyword>
<gene>
    <name evidence="10" type="primary">bcd</name>
    <name evidence="10" type="ORF">AFCDBAGC_3338</name>
</gene>
<evidence type="ECO:0000313" key="11">
    <source>
        <dbReference type="Proteomes" id="UP001055117"/>
    </source>
</evidence>
<dbReference type="InterPro" id="IPR046373">
    <property type="entry name" value="Acyl-CoA_Oxase/DH_mid-dom_sf"/>
</dbReference>
<proteinExistence type="inferred from homology"/>
<name>A0ABQ4QJP3_9HYPH</name>
<dbReference type="Gene3D" id="2.40.110.10">
    <property type="entry name" value="Butyryl-CoA Dehydrogenase, subunit A, domain 2"/>
    <property type="match status" value="1"/>
</dbReference>
<keyword evidence="3 6" id="KW-0285">Flavoprotein</keyword>
<evidence type="ECO:0000256" key="2">
    <source>
        <dbReference type="ARBA" id="ARBA00009347"/>
    </source>
</evidence>